<organism evidence="2 3">
    <name type="scientific">Phytophthora cactorum</name>
    <dbReference type="NCBI Taxonomy" id="29920"/>
    <lineage>
        <taxon>Eukaryota</taxon>
        <taxon>Sar</taxon>
        <taxon>Stramenopiles</taxon>
        <taxon>Oomycota</taxon>
        <taxon>Peronosporomycetes</taxon>
        <taxon>Peronosporales</taxon>
        <taxon>Peronosporaceae</taxon>
        <taxon>Phytophthora</taxon>
    </lineage>
</organism>
<name>A0A8T1ETK5_9STRA</name>
<dbReference type="GO" id="GO:0043565">
    <property type="term" value="F:sequence-specific DNA binding"/>
    <property type="evidence" value="ECO:0007669"/>
    <property type="project" value="InterPro"/>
</dbReference>
<dbReference type="InterPro" id="IPR010921">
    <property type="entry name" value="Trp_repressor/repl_initiator"/>
</dbReference>
<evidence type="ECO:0000313" key="2">
    <source>
        <dbReference type="EMBL" id="KAG2960740.1"/>
    </source>
</evidence>
<feature type="domain" description="DDE-1" evidence="1">
    <location>
        <begin position="167"/>
        <end position="300"/>
    </location>
</feature>
<protein>
    <recommendedName>
        <fullName evidence="1">DDE-1 domain-containing protein</fullName>
    </recommendedName>
</protein>
<gene>
    <name evidence="2" type="ORF">PC118_g22356</name>
</gene>
<sequence>MESVEEGAIARLRVWRVGNDSSSNSESEGEDDAGEDDEVEVIEVVVRDWRNAYPNAFKLKVLDDINAGITVTEAARLHGIKSRTAVHGWIHREAVIRDACNHLEAAQRKFASEVGTKVSATYARACIFNADEMAVYYDATPTCIISERGSKKSVKIKGRTRSECASVLLIVSATGQKLRPVIIFKGQPGEGVEEEVGGISSRVVTAVQKNAWMDARVWLETFVEKSWGEFVSDMHPGPLALYVDNLKCHVNTESEEALAAWGTELVPLPKNTTSVLQPLDVGVMGPFQQKLRAITLSFELNAVGSSGHLPLRERLLTIQRMSAPEKRKRLVERVIAAWDAPTGQL</sequence>
<dbReference type="Proteomes" id="UP000697107">
    <property type="component" value="Unassembled WGS sequence"/>
</dbReference>
<reference evidence="2" key="1">
    <citation type="submission" date="2018-10" db="EMBL/GenBank/DDBJ databases">
        <title>Effector identification in a new, highly contiguous assembly of the strawberry crown rot pathogen Phytophthora cactorum.</title>
        <authorList>
            <person name="Armitage A.D."/>
            <person name="Nellist C.F."/>
            <person name="Bates H."/>
            <person name="Vickerstaff R.J."/>
            <person name="Harrison R.J."/>
        </authorList>
    </citation>
    <scope>NUCLEOTIDE SEQUENCE</scope>
    <source>
        <strain evidence="2">P415</strain>
    </source>
</reference>
<dbReference type="EMBL" id="RCML01001726">
    <property type="protein sequence ID" value="KAG2960740.1"/>
    <property type="molecule type" value="Genomic_DNA"/>
</dbReference>
<dbReference type="AlphaFoldDB" id="A0A8T1ETK5"/>
<comment type="caution">
    <text evidence="2">The sequence shown here is derived from an EMBL/GenBank/DDBJ whole genome shotgun (WGS) entry which is preliminary data.</text>
</comment>
<proteinExistence type="predicted"/>
<dbReference type="InterPro" id="IPR050863">
    <property type="entry name" value="CenT-Element_Derived"/>
</dbReference>
<dbReference type="SUPFAM" id="SSF48295">
    <property type="entry name" value="TrpR-like"/>
    <property type="match status" value="1"/>
</dbReference>
<evidence type="ECO:0000259" key="1">
    <source>
        <dbReference type="Pfam" id="PF03184"/>
    </source>
</evidence>
<evidence type="ECO:0000313" key="3">
    <source>
        <dbReference type="Proteomes" id="UP000697107"/>
    </source>
</evidence>
<accession>A0A8T1ETK5</accession>
<dbReference type="Pfam" id="PF03184">
    <property type="entry name" value="DDE_1"/>
    <property type="match status" value="1"/>
</dbReference>
<dbReference type="GO" id="GO:0005634">
    <property type="term" value="C:nucleus"/>
    <property type="evidence" value="ECO:0007669"/>
    <property type="project" value="TreeGrafter"/>
</dbReference>
<dbReference type="VEuPathDB" id="FungiDB:PC110_g22898"/>
<dbReference type="PANTHER" id="PTHR19303">
    <property type="entry name" value="TRANSPOSON"/>
    <property type="match status" value="1"/>
</dbReference>
<dbReference type="PANTHER" id="PTHR19303:SF57">
    <property type="entry name" value="HTH CENPB-TYPE DOMAIN-CONTAINING PROTEIN"/>
    <property type="match status" value="1"/>
</dbReference>
<dbReference type="VEuPathDB" id="FungiDB:PC110_g5440"/>
<dbReference type="InterPro" id="IPR004875">
    <property type="entry name" value="DDE_SF_endonuclease_dom"/>
</dbReference>